<gene>
    <name evidence="2" type="ORF">GCM10010967_57620</name>
</gene>
<proteinExistence type="predicted"/>
<feature type="compositionally biased region" description="Acidic residues" evidence="1">
    <location>
        <begin position="262"/>
        <end position="272"/>
    </location>
</feature>
<reference evidence="3" key="1">
    <citation type="journal article" date="2019" name="Int. J. Syst. Evol. Microbiol.">
        <title>The Global Catalogue of Microorganisms (GCM) 10K type strain sequencing project: providing services to taxonomists for standard genome sequencing and annotation.</title>
        <authorList>
            <consortium name="The Broad Institute Genomics Platform"/>
            <consortium name="The Broad Institute Genome Sequencing Center for Infectious Disease"/>
            <person name="Wu L."/>
            <person name="Ma J."/>
        </authorList>
    </citation>
    <scope>NUCLEOTIDE SEQUENCE [LARGE SCALE GENOMIC DNA]</scope>
    <source>
        <strain evidence="3">CGMCC 1.6375</strain>
    </source>
</reference>
<accession>A0ABQ2IJE9</accession>
<evidence type="ECO:0000256" key="1">
    <source>
        <dbReference type="SAM" id="MobiDB-lite"/>
    </source>
</evidence>
<feature type="compositionally biased region" description="Basic and acidic residues" evidence="1">
    <location>
        <begin position="248"/>
        <end position="260"/>
    </location>
</feature>
<dbReference type="EMBL" id="BMLI01000004">
    <property type="protein sequence ID" value="GGN13897.1"/>
    <property type="molecule type" value="Genomic_DNA"/>
</dbReference>
<evidence type="ECO:0000313" key="3">
    <source>
        <dbReference type="Proteomes" id="UP000632339"/>
    </source>
</evidence>
<dbReference type="SUPFAM" id="SSF52309">
    <property type="entry name" value="N-(deoxy)ribosyltransferase-like"/>
    <property type="match status" value="1"/>
</dbReference>
<comment type="caution">
    <text evidence="2">The sequence shown here is derived from an EMBL/GenBank/DDBJ whole genome shotgun (WGS) entry which is preliminary data.</text>
</comment>
<protein>
    <submittedName>
        <fullName evidence="2">Uncharacterized protein</fullName>
    </submittedName>
</protein>
<dbReference type="Proteomes" id="UP000632339">
    <property type="component" value="Unassembled WGS sequence"/>
</dbReference>
<name>A0ABQ2IJE9_9BACT</name>
<dbReference type="Gene3D" id="3.40.50.450">
    <property type="match status" value="1"/>
</dbReference>
<dbReference type="RefSeq" id="WP_019945467.1">
    <property type="nucleotide sequence ID" value="NZ_BMLI01000004.1"/>
</dbReference>
<evidence type="ECO:0000313" key="2">
    <source>
        <dbReference type="EMBL" id="GGN13897.1"/>
    </source>
</evidence>
<keyword evidence="3" id="KW-1185">Reference proteome</keyword>
<feature type="region of interest" description="Disordered" evidence="1">
    <location>
        <begin position="248"/>
        <end position="272"/>
    </location>
</feature>
<organism evidence="2 3">
    <name type="scientific">Dyadobacter beijingensis</name>
    <dbReference type="NCBI Taxonomy" id="365489"/>
    <lineage>
        <taxon>Bacteria</taxon>
        <taxon>Pseudomonadati</taxon>
        <taxon>Bacteroidota</taxon>
        <taxon>Cytophagia</taxon>
        <taxon>Cytophagales</taxon>
        <taxon>Spirosomataceae</taxon>
        <taxon>Dyadobacter</taxon>
    </lineage>
</organism>
<sequence>MSQCFTIQPFDKDRFDKRFTDVFEPAIKKAGLNAYRIDRDHSVRIPIEEIEKGIRESEICFAEITTNNPNVWYELGYAFACGKDVVMVCCKDERKEEFPFDVRHKFILDYKSTSTSDFQSLSELITERIKAYLATSKVTEKLSLSPIMETEGLNAQEISALIITLENQPTDHDMLSVNSLIDYMGKAGFTRAATNVAIRTLKRKQLVDFVQKEEYNYNESYQITYCFLTKKGEDWLIDNQDKIRIRLDPSEKISSEKTESPSENDGDDDLPF</sequence>